<dbReference type="InterPro" id="IPR032724">
    <property type="entry name" value="SCP1.201-like"/>
</dbReference>
<dbReference type="AlphaFoldDB" id="A0A4R0KUX9"/>
<organism evidence="2 3">
    <name type="scientific">Kribbella pittospori</name>
    <dbReference type="NCBI Taxonomy" id="722689"/>
    <lineage>
        <taxon>Bacteria</taxon>
        <taxon>Bacillati</taxon>
        <taxon>Actinomycetota</taxon>
        <taxon>Actinomycetes</taxon>
        <taxon>Propionibacteriales</taxon>
        <taxon>Kribbellaceae</taxon>
        <taxon>Kribbella</taxon>
    </lineage>
</organism>
<gene>
    <name evidence="2" type="ORF">E0H73_08625</name>
</gene>
<feature type="compositionally biased region" description="Basic and acidic residues" evidence="1">
    <location>
        <begin position="18"/>
        <end position="35"/>
    </location>
</feature>
<proteinExistence type="predicted"/>
<evidence type="ECO:0000313" key="2">
    <source>
        <dbReference type="EMBL" id="TCC64801.1"/>
    </source>
</evidence>
<dbReference type="EMBL" id="SJKB01000002">
    <property type="protein sequence ID" value="TCC64801.1"/>
    <property type="molecule type" value="Genomic_DNA"/>
</dbReference>
<dbReference type="OrthoDB" id="3812876at2"/>
<dbReference type="Proteomes" id="UP000291144">
    <property type="component" value="Unassembled WGS sequence"/>
</dbReference>
<name>A0A4R0KUX9_9ACTN</name>
<accession>A0A4R0KUX9</accession>
<feature type="region of interest" description="Disordered" evidence="1">
    <location>
        <begin position="1"/>
        <end position="71"/>
    </location>
</feature>
<sequence length="192" mass="20919">MVSGIRTSEPAGGSTPRRALEDRQGTGTRPDKGSDAGRQTGSPGGQGGGSPREGFKQDPSANETEIDPRAQAIIRRLPVREENTGKTRGLWFGRDGSESPLVSGYDRYQEMADRYADERLGLGPLAKATHVEIKFAMFMRERGLRDETIYLNNDPCKGPASCRRWLGSFLPPGAKLTIHWPDGGPETFDGKS</sequence>
<keyword evidence="3" id="KW-1185">Reference proteome</keyword>
<feature type="compositionally biased region" description="Gly residues" evidence="1">
    <location>
        <begin position="42"/>
        <end position="51"/>
    </location>
</feature>
<dbReference type="Pfam" id="PF14428">
    <property type="entry name" value="DddA-like"/>
    <property type="match status" value="1"/>
</dbReference>
<reference evidence="2 3" key="1">
    <citation type="submission" date="2019-02" db="EMBL/GenBank/DDBJ databases">
        <title>Kribbella capetownensis sp. nov. and Kribbella speibonae sp. nov., isolated from soil.</title>
        <authorList>
            <person name="Curtis S.M."/>
            <person name="Norton I."/>
            <person name="Everest G.J."/>
            <person name="Meyers P.R."/>
        </authorList>
    </citation>
    <scope>NUCLEOTIDE SEQUENCE [LARGE SCALE GENOMIC DNA]</scope>
    <source>
        <strain evidence="2 3">NRRL B-24813</strain>
    </source>
</reference>
<evidence type="ECO:0000313" key="3">
    <source>
        <dbReference type="Proteomes" id="UP000291144"/>
    </source>
</evidence>
<protein>
    <recommendedName>
        <fullName evidence="4">Nucleic acid/nucleotide deaminase of polymorphic system toxin</fullName>
    </recommendedName>
</protein>
<comment type="caution">
    <text evidence="2">The sequence shown here is derived from an EMBL/GenBank/DDBJ whole genome shotgun (WGS) entry which is preliminary data.</text>
</comment>
<evidence type="ECO:0000256" key="1">
    <source>
        <dbReference type="SAM" id="MobiDB-lite"/>
    </source>
</evidence>
<evidence type="ECO:0008006" key="4">
    <source>
        <dbReference type="Google" id="ProtNLM"/>
    </source>
</evidence>